<sequence length="207" mass="22609">MTGLDALAAHLGWDSPRHRDSCVATGWEVDYRQDPDRDRHDSASHGCAAEECSHRDTFRRLQMRIFCRACGAATLLTAEEPREHGLRTTAQLGYGTAPRKVAGLWVFTGPPPELGLLSDRPGEPIWHLVTRRATDRLEPGDVLGCAWPAVGPRGGSGFRAAAEPTTLGTPQWDRPASRVFAQHATQHFPTLPAAVSWIGATVKETSR</sequence>
<protein>
    <submittedName>
        <fullName evidence="1">Uncharacterized protein</fullName>
    </submittedName>
</protein>
<comment type="caution">
    <text evidence="1">The sequence shown here is derived from an EMBL/GenBank/DDBJ whole genome shotgun (WGS) entry which is preliminary data.</text>
</comment>
<evidence type="ECO:0000313" key="2">
    <source>
        <dbReference type="Proteomes" id="UP000540506"/>
    </source>
</evidence>
<dbReference type="AlphaFoldDB" id="A0A7W7RC20"/>
<dbReference type="EMBL" id="JACHJV010000004">
    <property type="protein sequence ID" value="MBB4929164.1"/>
    <property type="molecule type" value="Genomic_DNA"/>
</dbReference>
<reference evidence="1 2" key="1">
    <citation type="submission" date="2020-08" db="EMBL/GenBank/DDBJ databases">
        <title>Sequencing the genomes of 1000 actinobacteria strains.</title>
        <authorList>
            <person name="Klenk H.-P."/>
        </authorList>
    </citation>
    <scope>NUCLEOTIDE SEQUENCE [LARGE SCALE GENOMIC DNA]</scope>
    <source>
        <strain evidence="1 2">DSM 41654</strain>
    </source>
</reference>
<accession>A0A7W7RC20</accession>
<dbReference type="RefSeq" id="WP_184947308.1">
    <property type="nucleotide sequence ID" value="NZ_JACHJV010000004.1"/>
</dbReference>
<evidence type="ECO:0000313" key="1">
    <source>
        <dbReference type="EMBL" id="MBB4929164.1"/>
    </source>
</evidence>
<name>A0A7W7RC20_KITKI</name>
<gene>
    <name evidence="1" type="ORF">FHR34_008263</name>
</gene>
<dbReference type="Proteomes" id="UP000540506">
    <property type="component" value="Unassembled WGS sequence"/>
</dbReference>
<proteinExistence type="predicted"/>
<organism evidence="1 2">
    <name type="scientific">Kitasatospora kifunensis</name>
    <name type="common">Streptomyces kifunensis</name>
    <dbReference type="NCBI Taxonomy" id="58351"/>
    <lineage>
        <taxon>Bacteria</taxon>
        <taxon>Bacillati</taxon>
        <taxon>Actinomycetota</taxon>
        <taxon>Actinomycetes</taxon>
        <taxon>Kitasatosporales</taxon>
        <taxon>Streptomycetaceae</taxon>
        <taxon>Kitasatospora</taxon>
    </lineage>
</organism>
<keyword evidence="2" id="KW-1185">Reference proteome</keyword>